<protein>
    <recommendedName>
        <fullName evidence="4">Altered inheritance of mitochondria protein 11</fullName>
    </recommendedName>
</protein>
<keyword evidence="6" id="KW-1185">Reference proteome</keyword>
<organism evidence="5 6">
    <name type="scientific">Extremus antarcticus</name>
    <dbReference type="NCBI Taxonomy" id="702011"/>
    <lineage>
        <taxon>Eukaryota</taxon>
        <taxon>Fungi</taxon>
        <taxon>Dikarya</taxon>
        <taxon>Ascomycota</taxon>
        <taxon>Pezizomycotina</taxon>
        <taxon>Dothideomycetes</taxon>
        <taxon>Dothideomycetidae</taxon>
        <taxon>Mycosphaerellales</taxon>
        <taxon>Extremaceae</taxon>
        <taxon>Extremus</taxon>
    </lineage>
</organism>
<dbReference type="InterPro" id="IPR038814">
    <property type="entry name" value="AIM11"/>
</dbReference>
<reference evidence="5" key="1">
    <citation type="submission" date="2023-04" db="EMBL/GenBank/DDBJ databases">
        <title>Black Yeasts Isolated from many extreme environments.</title>
        <authorList>
            <person name="Coleine C."/>
            <person name="Stajich J.E."/>
            <person name="Selbmann L."/>
        </authorList>
    </citation>
    <scope>NUCLEOTIDE SEQUENCE</scope>
    <source>
        <strain evidence="5">CCFEE 5312</strain>
    </source>
</reference>
<proteinExistence type="inferred from homology"/>
<evidence type="ECO:0000256" key="4">
    <source>
        <dbReference type="RuleBase" id="RU367098"/>
    </source>
</evidence>
<comment type="similarity">
    <text evidence="4">Belongs to the AIM11 family.</text>
</comment>
<feature type="transmembrane region" description="Helical" evidence="4">
    <location>
        <begin position="56"/>
        <end position="73"/>
    </location>
</feature>
<evidence type="ECO:0000256" key="1">
    <source>
        <dbReference type="ARBA" id="ARBA00022692"/>
    </source>
</evidence>
<evidence type="ECO:0000256" key="2">
    <source>
        <dbReference type="ARBA" id="ARBA00022989"/>
    </source>
</evidence>
<sequence>MSPWLSYLAPGDQRARDAHLRSLALLEDEKKQREAALAAARPPRIDAAHRVRRKNAMFYGGIVFMGLSVFVTRRSLARKRAEMLAAQTTLPLSTPSTTIAPLRAAAPAPAAEASKVDASLDAVSALGLATLNVFSFAMLAVGSAMQYFDLADLEDVRSGVNRQLGNDVEGGDAEGDREIETWIAEVLARKDEKEVGSVKGLREGVVEKIAEMEERKKQEGGR</sequence>
<dbReference type="PANTHER" id="PTHR39136:SF1">
    <property type="entry name" value="ALTERED INHERITANCE OF MITOCHONDRIA PROTEIN 11"/>
    <property type="match status" value="1"/>
</dbReference>
<name>A0AAJ0DA84_9PEZI</name>
<evidence type="ECO:0000313" key="6">
    <source>
        <dbReference type="Proteomes" id="UP001271007"/>
    </source>
</evidence>
<dbReference type="AlphaFoldDB" id="A0AAJ0DA84"/>
<dbReference type="GO" id="GO:0016020">
    <property type="term" value="C:membrane"/>
    <property type="evidence" value="ECO:0007669"/>
    <property type="project" value="UniProtKB-SubCell"/>
</dbReference>
<comment type="caution">
    <text evidence="5">The sequence shown here is derived from an EMBL/GenBank/DDBJ whole genome shotgun (WGS) entry which is preliminary data.</text>
</comment>
<accession>A0AAJ0DA84</accession>
<evidence type="ECO:0000313" key="5">
    <source>
        <dbReference type="EMBL" id="KAK3046267.1"/>
    </source>
</evidence>
<gene>
    <name evidence="4" type="primary">AIM11</name>
    <name evidence="5" type="ORF">LTR09_012215</name>
</gene>
<dbReference type="PANTHER" id="PTHR39136">
    <property type="entry name" value="ALTERED INHERITANCE OF MITOCHONDRIA PROTEIN 11"/>
    <property type="match status" value="1"/>
</dbReference>
<keyword evidence="2 4" id="KW-1133">Transmembrane helix</keyword>
<dbReference type="Proteomes" id="UP001271007">
    <property type="component" value="Unassembled WGS sequence"/>
</dbReference>
<keyword evidence="1 4" id="KW-0812">Transmembrane</keyword>
<dbReference type="GO" id="GO:0005739">
    <property type="term" value="C:mitochondrion"/>
    <property type="evidence" value="ECO:0007669"/>
    <property type="project" value="TreeGrafter"/>
</dbReference>
<evidence type="ECO:0000256" key="3">
    <source>
        <dbReference type="ARBA" id="ARBA00023136"/>
    </source>
</evidence>
<comment type="subcellular location">
    <subcellularLocation>
        <location evidence="4">Membrane</location>
        <topology evidence="4">Multi-pass membrane protein</topology>
    </subcellularLocation>
</comment>
<dbReference type="EMBL" id="JAWDJX010000102">
    <property type="protein sequence ID" value="KAK3046267.1"/>
    <property type="molecule type" value="Genomic_DNA"/>
</dbReference>
<keyword evidence="3 4" id="KW-0472">Membrane</keyword>